<feature type="modified residue" description="4-aspartylphosphate" evidence="8">
    <location>
        <position position="52"/>
    </location>
</feature>
<evidence type="ECO:0000256" key="1">
    <source>
        <dbReference type="ARBA" id="ARBA00018672"/>
    </source>
</evidence>
<evidence type="ECO:0000259" key="10">
    <source>
        <dbReference type="PROSITE" id="PS50110"/>
    </source>
</evidence>
<keyword evidence="2 8" id="KW-0597">Phosphoprotein</keyword>
<dbReference type="GO" id="GO:0000976">
    <property type="term" value="F:transcription cis-regulatory region binding"/>
    <property type="evidence" value="ECO:0007669"/>
    <property type="project" value="TreeGrafter"/>
</dbReference>
<organism evidence="12 13">
    <name type="scientific">Faecalicatena contorta</name>
    <dbReference type="NCBI Taxonomy" id="39482"/>
    <lineage>
        <taxon>Bacteria</taxon>
        <taxon>Bacillati</taxon>
        <taxon>Bacillota</taxon>
        <taxon>Clostridia</taxon>
        <taxon>Lachnospirales</taxon>
        <taxon>Lachnospiraceae</taxon>
        <taxon>Faecalicatena</taxon>
    </lineage>
</organism>
<comment type="function">
    <text evidence="7">May play the central regulatory role in sporulation. It may be an element of the effector pathway responsible for the activation of sporulation genes in response to nutritional stress. Spo0A may act in concert with spo0H (a sigma factor) to control the expression of some genes that are critical to the sporulation process.</text>
</comment>
<dbReference type="InterPro" id="IPR001789">
    <property type="entry name" value="Sig_transdc_resp-reg_receiver"/>
</dbReference>
<dbReference type="OrthoDB" id="9779174at2"/>
<dbReference type="Gene3D" id="1.10.10.10">
    <property type="entry name" value="Winged helix-like DNA-binding domain superfamily/Winged helix DNA-binding domain"/>
    <property type="match status" value="1"/>
</dbReference>
<dbReference type="GO" id="GO:0000156">
    <property type="term" value="F:phosphorelay response regulator activity"/>
    <property type="evidence" value="ECO:0007669"/>
    <property type="project" value="TreeGrafter"/>
</dbReference>
<dbReference type="InterPro" id="IPR001867">
    <property type="entry name" value="OmpR/PhoB-type_DNA-bd"/>
</dbReference>
<dbReference type="GO" id="GO:0005829">
    <property type="term" value="C:cytosol"/>
    <property type="evidence" value="ECO:0007669"/>
    <property type="project" value="TreeGrafter"/>
</dbReference>
<gene>
    <name evidence="12" type="primary">yycF_3</name>
    <name evidence="12" type="ORF">ERS852491_04989</name>
</gene>
<evidence type="ECO:0000256" key="9">
    <source>
        <dbReference type="PROSITE-ProRule" id="PRU01091"/>
    </source>
</evidence>
<dbReference type="SMART" id="SM00862">
    <property type="entry name" value="Trans_reg_C"/>
    <property type="match status" value="1"/>
</dbReference>
<sequence length="227" mass="25525">MERILVVEDDRILNMTLSYNLKSAGYEVESVMNAADAEKIVGGQQFALVVLDVNLPDGNGYEVCRTIKEKQDAAVIFVTAQDMESDMLKGYECGADDYVTKPFSVAVFQKKVAAILSRMEKKLVSDVFDDGYLAIDFTENTCTAGQLPVALTPKEWKLLKIFAKSGKQVLTRQILLDRLWDIDGNFVDDHTLTTTLSALRKKIENKEHTYIQTVYGMGYMWKGGELR</sequence>
<evidence type="ECO:0000256" key="7">
    <source>
        <dbReference type="ARBA" id="ARBA00024867"/>
    </source>
</evidence>
<dbReference type="EMBL" id="CYZU01000092">
    <property type="protein sequence ID" value="CUP37354.1"/>
    <property type="molecule type" value="Genomic_DNA"/>
</dbReference>
<accession>A0A174MLR2</accession>
<dbReference type="GO" id="GO:0006355">
    <property type="term" value="P:regulation of DNA-templated transcription"/>
    <property type="evidence" value="ECO:0007669"/>
    <property type="project" value="InterPro"/>
</dbReference>
<evidence type="ECO:0000256" key="3">
    <source>
        <dbReference type="ARBA" id="ARBA00023012"/>
    </source>
</evidence>
<evidence type="ECO:0000313" key="12">
    <source>
        <dbReference type="EMBL" id="CUP37354.1"/>
    </source>
</evidence>
<dbReference type="AlphaFoldDB" id="A0A174MLR2"/>
<evidence type="ECO:0000313" key="13">
    <source>
        <dbReference type="Proteomes" id="UP000095544"/>
    </source>
</evidence>
<dbReference type="Proteomes" id="UP000095544">
    <property type="component" value="Unassembled WGS sequence"/>
</dbReference>
<dbReference type="PROSITE" id="PS50110">
    <property type="entry name" value="RESPONSE_REGULATORY"/>
    <property type="match status" value="1"/>
</dbReference>
<dbReference type="RefSeq" id="WP_050638928.1">
    <property type="nucleotide sequence ID" value="NZ_CABKUE010000004.1"/>
</dbReference>
<dbReference type="PANTHER" id="PTHR48111:SF40">
    <property type="entry name" value="PHOSPHATE REGULON TRANSCRIPTIONAL REGULATORY PROTEIN PHOB"/>
    <property type="match status" value="1"/>
</dbReference>
<evidence type="ECO:0000256" key="8">
    <source>
        <dbReference type="PROSITE-ProRule" id="PRU00169"/>
    </source>
</evidence>
<keyword evidence="6" id="KW-0804">Transcription</keyword>
<name>A0A174MLR2_9FIRM</name>
<proteinExistence type="predicted"/>
<feature type="domain" description="OmpR/PhoB-type" evidence="11">
    <location>
        <begin position="125"/>
        <end position="223"/>
    </location>
</feature>
<dbReference type="SMART" id="SM00448">
    <property type="entry name" value="REC"/>
    <property type="match status" value="1"/>
</dbReference>
<evidence type="ECO:0000259" key="11">
    <source>
        <dbReference type="PROSITE" id="PS51755"/>
    </source>
</evidence>
<evidence type="ECO:0000256" key="4">
    <source>
        <dbReference type="ARBA" id="ARBA00023015"/>
    </source>
</evidence>
<dbReference type="InterPro" id="IPR011006">
    <property type="entry name" value="CheY-like_superfamily"/>
</dbReference>
<dbReference type="Pfam" id="PF00486">
    <property type="entry name" value="Trans_reg_C"/>
    <property type="match status" value="1"/>
</dbReference>
<evidence type="ECO:0000256" key="5">
    <source>
        <dbReference type="ARBA" id="ARBA00023125"/>
    </source>
</evidence>
<dbReference type="Pfam" id="PF00072">
    <property type="entry name" value="Response_reg"/>
    <property type="match status" value="1"/>
</dbReference>
<feature type="DNA-binding region" description="OmpR/PhoB-type" evidence="9">
    <location>
        <begin position="125"/>
        <end position="223"/>
    </location>
</feature>
<evidence type="ECO:0000256" key="6">
    <source>
        <dbReference type="ARBA" id="ARBA00023163"/>
    </source>
</evidence>
<keyword evidence="3" id="KW-0902">Two-component regulatory system</keyword>
<dbReference type="InterPro" id="IPR039420">
    <property type="entry name" value="WalR-like"/>
</dbReference>
<keyword evidence="5 9" id="KW-0238">DNA-binding</keyword>
<dbReference type="InterPro" id="IPR036388">
    <property type="entry name" value="WH-like_DNA-bd_sf"/>
</dbReference>
<keyword evidence="4" id="KW-0805">Transcription regulation</keyword>
<dbReference type="CDD" id="cd17574">
    <property type="entry name" value="REC_OmpR"/>
    <property type="match status" value="1"/>
</dbReference>
<dbReference type="CDD" id="cd00383">
    <property type="entry name" value="trans_reg_C"/>
    <property type="match status" value="1"/>
</dbReference>
<evidence type="ECO:0000256" key="2">
    <source>
        <dbReference type="ARBA" id="ARBA00022553"/>
    </source>
</evidence>
<dbReference type="SUPFAM" id="SSF52172">
    <property type="entry name" value="CheY-like"/>
    <property type="match status" value="1"/>
</dbReference>
<feature type="domain" description="Response regulatory" evidence="10">
    <location>
        <begin position="3"/>
        <end position="116"/>
    </location>
</feature>
<dbReference type="PANTHER" id="PTHR48111">
    <property type="entry name" value="REGULATOR OF RPOS"/>
    <property type="match status" value="1"/>
</dbReference>
<dbReference type="GO" id="GO:0032993">
    <property type="term" value="C:protein-DNA complex"/>
    <property type="evidence" value="ECO:0007669"/>
    <property type="project" value="TreeGrafter"/>
</dbReference>
<protein>
    <recommendedName>
        <fullName evidence="1">Stage 0 sporulation protein A homolog</fullName>
    </recommendedName>
</protein>
<dbReference type="STRING" id="39482.ERS852491_04989"/>
<dbReference type="Gene3D" id="3.40.50.2300">
    <property type="match status" value="1"/>
</dbReference>
<reference evidence="12 13" key="1">
    <citation type="submission" date="2015-09" db="EMBL/GenBank/DDBJ databases">
        <authorList>
            <consortium name="Pathogen Informatics"/>
        </authorList>
    </citation>
    <scope>NUCLEOTIDE SEQUENCE [LARGE SCALE GENOMIC DNA]</scope>
    <source>
        <strain evidence="12 13">2789STDY5834876</strain>
    </source>
</reference>
<dbReference type="PROSITE" id="PS51755">
    <property type="entry name" value="OMPR_PHOB"/>
    <property type="match status" value="1"/>
</dbReference>